<evidence type="ECO:0000256" key="3">
    <source>
        <dbReference type="ARBA" id="ARBA00022884"/>
    </source>
</evidence>
<feature type="domain" description="Ribosomal protein L9" evidence="8">
    <location>
        <begin position="30"/>
        <end position="57"/>
    </location>
</feature>
<dbReference type="OrthoDB" id="9788336at2"/>
<reference evidence="9 10" key="1">
    <citation type="submission" date="2019-02" db="EMBL/GenBank/DDBJ databases">
        <title>Deep-cultivation of Planctomycetes and their phenomic and genomic characterization uncovers novel biology.</title>
        <authorList>
            <person name="Wiegand S."/>
            <person name="Jogler M."/>
            <person name="Boedeker C."/>
            <person name="Pinto D."/>
            <person name="Vollmers J."/>
            <person name="Rivas-Marin E."/>
            <person name="Kohn T."/>
            <person name="Peeters S.H."/>
            <person name="Heuer A."/>
            <person name="Rast P."/>
            <person name="Oberbeckmann S."/>
            <person name="Bunk B."/>
            <person name="Jeske O."/>
            <person name="Meyerdierks A."/>
            <person name="Storesund J.E."/>
            <person name="Kallscheuer N."/>
            <person name="Luecker S."/>
            <person name="Lage O.M."/>
            <person name="Pohl T."/>
            <person name="Merkel B.J."/>
            <person name="Hornburger P."/>
            <person name="Mueller R.-W."/>
            <person name="Bruemmer F."/>
            <person name="Labrenz M."/>
            <person name="Spormann A.M."/>
            <person name="Op Den Camp H."/>
            <person name="Overmann J."/>
            <person name="Amann R."/>
            <person name="Jetten M.S.M."/>
            <person name="Mascher T."/>
            <person name="Medema M.H."/>
            <person name="Devos D.P."/>
            <person name="Kaster A.-K."/>
            <person name="Ovreas L."/>
            <person name="Rohde M."/>
            <person name="Galperin M.Y."/>
            <person name="Jogler C."/>
        </authorList>
    </citation>
    <scope>NUCLEOTIDE SEQUENCE [LARGE SCALE GENOMIC DNA]</scope>
    <source>
        <strain evidence="9 10">CA54</strain>
    </source>
</reference>
<sequence>MSKKRLHAMRSGVPKGNAELLLAEDVPALGKQGEIVRVKSGYARNYLVPQGLATIATDENKRMVERHRIRLAELQKDRIKSIRNLAEQLSEYSVTLEANANPEGHLYGSITAPEISKALKAAKYDISPEQVRLEGPLKEIGMYTVKIHLHTDVETDVKVWVVPTSST</sequence>
<dbReference type="Pfam" id="PF01281">
    <property type="entry name" value="Ribosomal_L9_N"/>
    <property type="match status" value="1"/>
</dbReference>
<dbReference type="InterPro" id="IPR020070">
    <property type="entry name" value="Ribosomal_bL9_N"/>
</dbReference>
<evidence type="ECO:0000259" key="8">
    <source>
        <dbReference type="PROSITE" id="PS00651"/>
    </source>
</evidence>
<dbReference type="Gene3D" id="3.10.430.100">
    <property type="entry name" value="Ribosomal protein L9, C-terminal domain"/>
    <property type="match status" value="1"/>
</dbReference>
<evidence type="ECO:0000313" key="9">
    <source>
        <dbReference type="EMBL" id="TWU14066.1"/>
    </source>
</evidence>
<dbReference type="Gene3D" id="3.40.5.10">
    <property type="entry name" value="Ribosomal protein L9, N-terminal domain"/>
    <property type="match status" value="1"/>
</dbReference>
<dbReference type="GO" id="GO:0003735">
    <property type="term" value="F:structural constituent of ribosome"/>
    <property type="evidence" value="ECO:0007669"/>
    <property type="project" value="InterPro"/>
</dbReference>
<dbReference type="EMBL" id="SJPP01000001">
    <property type="protein sequence ID" value="TWU14066.1"/>
    <property type="molecule type" value="Genomic_DNA"/>
</dbReference>
<evidence type="ECO:0000256" key="1">
    <source>
        <dbReference type="ARBA" id="ARBA00010605"/>
    </source>
</evidence>
<accession>A0A5C6BS62</accession>
<keyword evidence="3 7" id="KW-0694">RNA-binding</keyword>
<dbReference type="GO" id="GO:1990904">
    <property type="term" value="C:ribonucleoprotein complex"/>
    <property type="evidence" value="ECO:0007669"/>
    <property type="project" value="UniProtKB-KW"/>
</dbReference>
<keyword evidence="2 7" id="KW-0699">rRNA-binding</keyword>
<dbReference type="RefSeq" id="WP_146371304.1">
    <property type="nucleotide sequence ID" value="NZ_SJPP01000001.1"/>
</dbReference>
<dbReference type="GO" id="GO:0019843">
    <property type="term" value="F:rRNA binding"/>
    <property type="evidence" value="ECO:0007669"/>
    <property type="project" value="UniProtKB-UniRule"/>
</dbReference>
<dbReference type="Proteomes" id="UP000320735">
    <property type="component" value="Unassembled WGS sequence"/>
</dbReference>
<organism evidence="9 10">
    <name type="scientific">Symmachiella macrocystis</name>
    <dbReference type="NCBI Taxonomy" id="2527985"/>
    <lineage>
        <taxon>Bacteria</taxon>
        <taxon>Pseudomonadati</taxon>
        <taxon>Planctomycetota</taxon>
        <taxon>Planctomycetia</taxon>
        <taxon>Planctomycetales</taxon>
        <taxon>Planctomycetaceae</taxon>
        <taxon>Symmachiella</taxon>
    </lineage>
</organism>
<evidence type="ECO:0000313" key="10">
    <source>
        <dbReference type="Proteomes" id="UP000320735"/>
    </source>
</evidence>
<evidence type="ECO:0000256" key="5">
    <source>
        <dbReference type="ARBA" id="ARBA00023274"/>
    </source>
</evidence>
<comment type="similarity">
    <text evidence="1 7">Belongs to the bacterial ribosomal protein bL9 family.</text>
</comment>
<dbReference type="InterPro" id="IPR020069">
    <property type="entry name" value="Ribosomal_bL9_C"/>
</dbReference>
<dbReference type="InterPro" id="IPR020594">
    <property type="entry name" value="Ribosomal_bL9_bac/chp"/>
</dbReference>
<dbReference type="PANTHER" id="PTHR21368">
    <property type="entry name" value="50S RIBOSOMAL PROTEIN L9"/>
    <property type="match status" value="1"/>
</dbReference>
<protein>
    <recommendedName>
        <fullName evidence="6 7">Large ribosomal subunit protein bL9</fullName>
    </recommendedName>
</protein>
<dbReference type="InterPro" id="IPR036791">
    <property type="entry name" value="Ribosomal_bL9_C_sf"/>
</dbReference>
<dbReference type="InterPro" id="IPR036935">
    <property type="entry name" value="Ribosomal_bL9_N_sf"/>
</dbReference>
<proteinExistence type="inferred from homology"/>
<dbReference type="SUPFAM" id="SSF55658">
    <property type="entry name" value="L9 N-domain-like"/>
    <property type="match status" value="1"/>
</dbReference>
<dbReference type="Pfam" id="PF03948">
    <property type="entry name" value="Ribosomal_L9_C"/>
    <property type="match status" value="1"/>
</dbReference>
<evidence type="ECO:0000256" key="7">
    <source>
        <dbReference type="HAMAP-Rule" id="MF_00503"/>
    </source>
</evidence>
<dbReference type="GO" id="GO:0006412">
    <property type="term" value="P:translation"/>
    <property type="evidence" value="ECO:0007669"/>
    <property type="project" value="UniProtKB-UniRule"/>
</dbReference>
<dbReference type="NCBIfam" id="TIGR00158">
    <property type="entry name" value="L9"/>
    <property type="match status" value="1"/>
</dbReference>
<dbReference type="AlphaFoldDB" id="A0A5C6BS62"/>
<comment type="caution">
    <text evidence="9">The sequence shown here is derived from an EMBL/GenBank/DDBJ whole genome shotgun (WGS) entry which is preliminary data.</text>
</comment>
<dbReference type="SUPFAM" id="SSF55653">
    <property type="entry name" value="Ribosomal protein L9 C-domain"/>
    <property type="match status" value="1"/>
</dbReference>
<dbReference type="PROSITE" id="PS00651">
    <property type="entry name" value="RIBOSOMAL_L9"/>
    <property type="match status" value="1"/>
</dbReference>
<evidence type="ECO:0000256" key="6">
    <source>
        <dbReference type="ARBA" id="ARBA00035292"/>
    </source>
</evidence>
<keyword evidence="10" id="KW-1185">Reference proteome</keyword>
<dbReference type="HAMAP" id="MF_00503">
    <property type="entry name" value="Ribosomal_bL9"/>
    <property type="match status" value="1"/>
</dbReference>
<evidence type="ECO:0000256" key="2">
    <source>
        <dbReference type="ARBA" id="ARBA00022730"/>
    </source>
</evidence>
<dbReference type="InterPro" id="IPR009027">
    <property type="entry name" value="Ribosomal_bL9/RNase_H1_N"/>
</dbReference>
<keyword evidence="4 7" id="KW-0689">Ribosomal protein</keyword>
<dbReference type="InterPro" id="IPR000244">
    <property type="entry name" value="Ribosomal_bL9"/>
</dbReference>
<keyword evidence="5 7" id="KW-0687">Ribonucleoprotein</keyword>
<comment type="function">
    <text evidence="7">Binds to the 23S rRNA.</text>
</comment>
<name>A0A5C6BS62_9PLAN</name>
<evidence type="ECO:0000256" key="4">
    <source>
        <dbReference type="ARBA" id="ARBA00022980"/>
    </source>
</evidence>
<gene>
    <name evidence="7 9" type="primary">rplI</name>
    <name evidence="9" type="ORF">CA54_29080</name>
</gene>
<dbReference type="GO" id="GO:0005840">
    <property type="term" value="C:ribosome"/>
    <property type="evidence" value="ECO:0007669"/>
    <property type="project" value="UniProtKB-KW"/>
</dbReference>